<evidence type="ECO:0000313" key="3">
    <source>
        <dbReference type="Proteomes" id="UP000198915"/>
    </source>
</evidence>
<sequence>MEIADKWIQLGYTAKLVLRIVGILEATYYYRKNKASQKPRVYHGGRPIPGYSLSADGQPVSDEQIKEWISELIADEESAYGYRKLTVCLRRDHQLIINKKKVYRLLKEEGLLQPQRKKNSHHPRRLANNRKITAPNQLWEMDVKYGLL</sequence>
<keyword evidence="3" id="KW-1185">Reference proteome</keyword>
<evidence type="ECO:0000259" key="1">
    <source>
        <dbReference type="Pfam" id="PF13276"/>
    </source>
</evidence>
<dbReference type="Proteomes" id="UP000198915">
    <property type="component" value="Unassembled WGS sequence"/>
</dbReference>
<feature type="domain" description="HTH-like" evidence="1">
    <location>
        <begin position="62"/>
        <end position="118"/>
    </location>
</feature>
<accession>A0A1I4C4W6</accession>
<reference evidence="3" key="1">
    <citation type="submission" date="2016-10" db="EMBL/GenBank/DDBJ databases">
        <authorList>
            <person name="Varghese N."/>
            <person name="Submissions S."/>
        </authorList>
    </citation>
    <scope>NUCLEOTIDE SEQUENCE [LARGE SCALE GENOMIC DNA]</scope>
    <source>
        <strain evidence="3">OK042</strain>
    </source>
</reference>
<proteinExistence type="predicted"/>
<dbReference type="STRING" id="1884381.SAMN05518846_11952"/>
<name>A0A1I4C4W6_9BACL</name>
<dbReference type="AlphaFoldDB" id="A0A1I4C4W6"/>
<protein>
    <submittedName>
        <fullName evidence="2">HTH-like domain-containing protein</fullName>
    </submittedName>
</protein>
<organism evidence="2 3">
    <name type="scientific">Brevibacillus centrosporus</name>
    <dbReference type="NCBI Taxonomy" id="54910"/>
    <lineage>
        <taxon>Bacteria</taxon>
        <taxon>Bacillati</taxon>
        <taxon>Bacillota</taxon>
        <taxon>Bacilli</taxon>
        <taxon>Bacillales</taxon>
        <taxon>Paenibacillaceae</taxon>
        <taxon>Brevibacillus</taxon>
    </lineage>
</organism>
<dbReference type="EMBL" id="FORT01000019">
    <property type="protein sequence ID" value="SFK75670.1"/>
    <property type="molecule type" value="Genomic_DNA"/>
</dbReference>
<dbReference type="Pfam" id="PF13276">
    <property type="entry name" value="HTH_21"/>
    <property type="match status" value="1"/>
</dbReference>
<evidence type="ECO:0000313" key="2">
    <source>
        <dbReference type="EMBL" id="SFK75670.1"/>
    </source>
</evidence>
<gene>
    <name evidence="2" type="ORF">SAMN05518846_11952</name>
</gene>
<dbReference type="InterPro" id="IPR025948">
    <property type="entry name" value="HTH-like_dom"/>
</dbReference>